<evidence type="ECO:0000256" key="1">
    <source>
        <dbReference type="ARBA" id="ARBA00022801"/>
    </source>
</evidence>
<reference evidence="3" key="2">
    <citation type="submission" date="2020-09" db="EMBL/GenBank/DDBJ databases">
        <authorList>
            <person name="Sun Q."/>
            <person name="Kim S."/>
        </authorList>
    </citation>
    <scope>NUCLEOTIDE SEQUENCE</scope>
    <source>
        <strain evidence="3">KCTC 22164</strain>
    </source>
</reference>
<proteinExistence type="predicted"/>
<dbReference type="PRINTS" id="PR00744">
    <property type="entry name" value="GLHYDRLASE37"/>
</dbReference>
<accession>A0A918JJW9</accession>
<dbReference type="InterPro" id="IPR008928">
    <property type="entry name" value="6-hairpin_glycosidase_sf"/>
</dbReference>
<gene>
    <name evidence="3" type="ORF">GCM10007391_16780</name>
</gene>
<dbReference type="PROSITE" id="PS00928">
    <property type="entry name" value="TREHALASE_2"/>
    <property type="match status" value="1"/>
</dbReference>
<evidence type="ECO:0000256" key="2">
    <source>
        <dbReference type="ARBA" id="ARBA00023295"/>
    </source>
</evidence>
<comment type="caution">
    <text evidence="3">The sequence shown here is derived from an EMBL/GenBank/DDBJ whole genome shotgun (WGS) entry which is preliminary data.</text>
</comment>
<dbReference type="RefSeq" id="WP_189405317.1">
    <property type="nucleotide sequence ID" value="NZ_BMXP01000003.1"/>
</dbReference>
<dbReference type="Proteomes" id="UP000631300">
    <property type="component" value="Unassembled WGS sequence"/>
</dbReference>
<dbReference type="PROSITE" id="PS00927">
    <property type="entry name" value="TREHALASE_1"/>
    <property type="match status" value="1"/>
</dbReference>
<keyword evidence="4" id="KW-1185">Reference proteome</keyword>
<dbReference type="Pfam" id="PF01204">
    <property type="entry name" value="Trehalase"/>
    <property type="match status" value="1"/>
</dbReference>
<dbReference type="SUPFAM" id="SSF48208">
    <property type="entry name" value="Six-hairpin glycosidases"/>
    <property type="match status" value="1"/>
</dbReference>
<dbReference type="InterPro" id="IPR012341">
    <property type="entry name" value="6hp_glycosidase-like_sf"/>
</dbReference>
<sequence>MQTPDSTWQHRLAFFDSALFKAVQNQRLFTDSKTFADAKPALPLKEILARYESQCTREGFDLLAFVHDNFTLPADDAPVPATPQTTVSDYIAGMWDILTRKPDTPCEDSLIPLQHAYLVPGGRFREIYYWDSYFSSLGLMADGRSDLVITMLENFLDIQAQAGCIPNGNRIYYHTRSQPPILALLYQLVAPELSETQKQRAIAGMKTEYAFWMAGADTLSDSQKTHRRVVRLDDGSLLNRYYDDTDLPRPESYREDSEEAAGMSDAHARAFYRNLRAACESGWDFSSRWLSDSSALTSIRTTHIVPVDLNVLLYRLEETLAGLCPADEGYGRAAARRKQAINCYLWNEEKGFYFDFDFSHGYQTDIWSLAGCLPLYAGLANDTRAASVAGHLQTSFVKPGGLVTTLNNTAQQWDSPNGWAPLQWFAVSALERYGYATLATDIMQRWNGLLDAYFARHGVMLEKYNVCDMTVKATGGEYEVQLGFGWTNGVYAAFRECLAGKWQADRL</sequence>
<organism evidence="3 4">
    <name type="scientific">Alteromonas halophila</name>
    <dbReference type="NCBI Taxonomy" id="516698"/>
    <lineage>
        <taxon>Bacteria</taxon>
        <taxon>Pseudomonadati</taxon>
        <taxon>Pseudomonadota</taxon>
        <taxon>Gammaproteobacteria</taxon>
        <taxon>Alteromonadales</taxon>
        <taxon>Alteromonadaceae</taxon>
        <taxon>Alteromonas/Salinimonas group</taxon>
        <taxon>Alteromonas</taxon>
    </lineage>
</organism>
<dbReference type="EMBL" id="BMXP01000003">
    <property type="protein sequence ID" value="GGW83823.1"/>
    <property type="molecule type" value="Genomic_DNA"/>
</dbReference>
<dbReference type="Gene3D" id="1.50.10.10">
    <property type="match status" value="1"/>
</dbReference>
<keyword evidence="1" id="KW-0378">Hydrolase</keyword>
<evidence type="ECO:0000313" key="3">
    <source>
        <dbReference type="EMBL" id="GGW83823.1"/>
    </source>
</evidence>
<dbReference type="InterPro" id="IPR018232">
    <property type="entry name" value="Glyco_hydro_37_CS"/>
</dbReference>
<dbReference type="AlphaFoldDB" id="A0A918JJW9"/>
<evidence type="ECO:0000313" key="4">
    <source>
        <dbReference type="Proteomes" id="UP000631300"/>
    </source>
</evidence>
<reference evidence="3" key="1">
    <citation type="journal article" date="2014" name="Int. J. Syst. Evol. Microbiol.">
        <title>Complete genome sequence of Corynebacterium casei LMG S-19264T (=DSM 44701T), isolated from a smear-ripened cheese.</title>
        <authorList>
            <consortium name="US DOE Joint Genome Institute (JGI-PGF)"/>
            <person name="Walter F."/>
            <person name="Albersmeier A."/>
            <person name="Kalinowski J."/>
            <person name="Ruckert C."/>
        </authorList>
    </citation>
    <scope>NUCLEOTIDE SEQUENCE</scope>
    <source>
        <strain evidence="3">KCTC 22164</strain>
    </source>
</reference>
<protein>
    <submittedName>
        <fullName evidence="3">Trehalase</fullName>
    </submittedName>
</protein>
<dbReference type="GO" id="GO:0004555">
    <property type="term" value="F:alpha,alpha-trehalase activity"/>
    <property type="evidence" value="ECO:0007669"/>
    <property type="project" value="InterPro"/>
</dbReference>
<dbReference type="GO" id="GO:0005993">
    <property type="term" value="P:trehalose catabolic process"/>
    <property type="evidence" value="ECO:0007669"/>
    <property type="project" value="TreeGrafter"/>
</dbReference>
<name>A0A918JJW9_9ALTE</name>
<dbReference type="InterPro" id="IPR001661">
    <property type="entry name" value="Glyco_hydro_37"/>
</dbReference>
<dbReference type="PANTHER" id="PTHR23403">
    <property type="entry name" value="TREHALASE"/>
    <property type="match status" value="1"/>
</dbReference>
<keyword evidence="2" id="KW-0326">Glycosidase</keyword>
<dbReference type="PANTHER" id="PTHR23403:SF1">
    <property type="entry name" value="TREHALASE"/>
    <property type="match status" value="1"/>
</dbReference>